<dbReference type="InterPro" id="IPR011761">
    <property type="entry name" value="ATP-grasp"/>
</dbReference>
<dbReference type="InterPro" id="IPR011053">
    <property type="entry name" value="Single_hybrid_motif"/>
</dbReference>
<dbReference type="InterPro" id="IPR005479">
    <property type="entry name" value="CPAse_ATP-bd"/>
</dbReference>
<feature type="compositionally biased region" description="Acidic residues" evidence="10">
    <location>
        <begin position="461"/>
        <end position="470"/>
    </location>
</feature>
<dbReference type="EMBL" id="JBHTAA010000001">
    <property type="protein sequence ID" value="MFC7202335.1"/>
    <property type="molecule type" value="Genomic_DNA"/>
</dbReference>
<evidence type="ECO:0000256" key="1">
    <source>
        <dbReference type="ARBA" id="ARBA00001936"/>
    </source>
</evidence>
<reference evidence="14 15" key="1">
    <citation type="journal article" date="2019" name="Int. J. Syst. Evol. Microbiol.">
        <title>The Global Catalogue of Microorganisms (GCM) 10K type strain sequencing project: providing services to taxonomists for standard genome sequencing and annotation.</title>
        <authorList>
            <consortium name="The Broad Institute Genomics Platform"/>
            <consortium name="The Broad Institute Genome Sequencing Center for Infectious Disease"/>
            <person name="Wu L."/>
            <person name="Ma J."/>
        </authorList>
    </citation>
    <scope>NUCLEOTIDE SEQUENCE [LARGE SCALE GENOMIC DNA]</scope>
    <source>
        <strain evidence="14 15">DSM 29988</strain>
    </source>
</reference>
<dbReference type="FunFam" id="3.30.1490.20:FF:000003">
    <property type="entry name" value="acetyl-CoA carboxylase isoform X1"/>
    <property type="match status" value="1"/>
</dbReference>
<dbReference type="InterPro" id="IPR011764">
    <property type="entry name" value="Biotin_carboxylation_dom"/>
</dbReference>
<comment type="caution">
    <text evidence="14">The sequence shown here is derived from an EMBL/GenBank/DDBJ whole genome shotgun (WGS) entry which is preliminary data.</text>
</comment>
<dbReference type="Pfam" id="PF02785">
    <property type="entry name" value="Biotin_carb_C"/>
    <property type="match status" value="1"/>
</dbReference>
<dbReference type="PANTHER" id="PTHR18866">
    <property type="entry name" value="CARBOXYLASE:PYRUVATE/ACETYL-COA/PROPIONYL-COA CARBOXYLASE"/>
    <property type="match status" value="1"/>
</dbReference>
<evidence type="ECO:0000256" key="10">
    <source>
        <dbReference type="SAM" id="MobiDB-lite"/>
    </source>
</evidence>
<comment type="cofactor">
    <cofactor evidence="1">
        <name>Mn(2+)</name>
        <dbReference type="ChEBI" id="CHEBI:29035"/>
    </cofactor>
</comment>
<feature type="region of interest" description="Disordered" evidence="10">
    <location>
        <begin position="453"/>
        <end position="472"/>
    </location>
</feature>
<comment type="cofactor">
    <cofactor evidence="2">
        <name>Co(2+)</name>
        <dbReference type="ChEBI" id="CHEBI:48828"/>
    </cofactor>
</comment>
<proteinExistence type="predicted"/>
<dbReference type="Gene3D" id="3.40.50.20">
    <property type="match status" value="1"/>
</dbReference>
<dbReference type="GO" id="GO:0005524">
    <property type="term" value="F:ATP binding"/>
    <property type="evidence" value="ECO:0007669"/>
    <property type="project" value="UniProtKB-UniRule"/>
</dbReference>
<dbReference type="InterPro" id="IPR016185">
    <property type="entry name" value="PreATP-grasp_dom_sf"/>
</dbReference>
<evidence type="ECO:0000256" key="2">
    <source>
        <dbReference type="ARBA" id="ARBA00001941"/>
    </source>
</evidence>
<keyword evidence="6 9" id="KW-0067">ATP-binding</keyword>
<dbReference type="Pfam" id="PF00364">
    <property type="entry name" value="Biotin_lipoyl"/>
    <property type="match status" value="1"/>
</dbReference>
<evidence type="ECO:0000256" key="4">
    <source>
        <dbReference type="ARBA" id="ARBA00022598"/>
    </source>
</evidence>
<dbReference type="InterPro" id="IPR050856">
    <property type="entry name" value="Biotin_carboxylase_complex"/>
</dbReference>
<evidence type="ECO:0000256" key="8">
    <source>
        <dbReference type="ARBA" id="ARBA00023267"/>
    </source>
</evidence>
<evidence type="ECO:0000256" key="6">
    <source>
        <dbReference type="ARBA" id="ARBA00022840"/>
    </source>
</evidence>
<dbReference type="CDD" id="cd06850">
    <property type="entry name" value="biotinyl_domain"/>
    <property type="match status" value="1"/>
</dbReference>
<dbReference type="Gene3D" id="3.30.470.20">
    <property type="entry name" value="ATP-grasp fold, B domain"/>
    <property type="match status" value="1"/>
</dbReference>
<evidence type="ECO:0000259" key="13">
    <source>
        <dbReference type="PROSITE" id="PS50979"/>
    </source>
</evidence>
<dbReference type="SUPFAM" id="SSF52440">
    <property type="entry name" value="PreATP-grasp domain"/>
    <property type="match status" value="1"/>
</dbReference>
<dbReference type="PROSITE" id="PS50979">
    <property type="entry name" value="BC"/>
    <property type="match status" value="1"/>
</dbReference>
<keyword evidence="4 14" id="KW-0436">Ligase</keyword>
<dbReference type="GO" id="GO:0004658">
    <property type="term" value="F:propionyl-CoA carboxylase activity"/>
    <property type="evidence" value="ECO:0007669"/>
    <property type="project" value="UniProtKB-EC"/>
</dbReference>
<evidence type="ECO:0000256" key="3">
    <source>
        <dbReference type="ARBA" id="ARBA00001953"/>
    </source>
</evidence>
<dbReference type="PROSITE" id="PS00188">
    <property type="entry name" value="BIOTIN"/>
    <property type="match status" value="1"/>
</dbReference>
<feature type="domain" description="Lipoyl-binding" evidence="11">
    <location>
        <begin position="522"/>
        <end position="597"/>
    </location>
</feature>
<sequence>MFSKVLVANRGEIAVRVMRACEELGVRTVAVYSEADKHGGHVRYADEAYNIGPARAADSYLDHEAVLEAARKAGADAIHPGYGFLAENAEFARKVEESEFVWIGPSAAAMERLGEKTKARALMQDADVPVVPGTTEPAESADEVKQVADEYGYPVAIKAEGGGGGRGLKVVRSEEEVDDQFETAQREGEAYFGNASVYVEKYLEAPRHIEVQILADEHGNVRHLGERDCSLQRRHQKVIEEAPSPALTDELREEIGEAARRGVKAADYTNAGTVEFLVEDGEFYFMEVNTRIQVEHTVSEQVTGLDIVKWQIRVAAGEELDFEQDDVEIEGHSIEFRINAEAPEKNFAPATGTLVTYDPPGGIGVRMDDAVRQGDEIGGDYDSMIAKLIVTGSDREEAIIRGERALAEFDIEGIRTVIPFHRLMLTDEEFRNGTHTTKYLDEELESERIQAAVERWSPEDVSSDDDDEDVTERTFTVEVNGKRFEVSLEERGAPAIPLGNASGNSKPSGPRKRNDSGNDGQQVIEGDGEQVTAEMQGTILSVEVEEGDEVEPGDTVCVLEAMKMENDVVSERGGTVSQVLVGEGDSVDMGDVLLVLE</sequence>
<evidence type="ECO:0000256" key="5">
    <source>
        <dbReference type="ARBA" id="ARBA00022741"/>
    </source>
</evidence>
<dbReference type="InterPro" id="IPR005481">
    <property type="entry name" value="BC-like_N"/>
</dbReference>
<evidence type="ECO:0000256" key="9">
    <source>
        <dbReference type="PROSITE-ProRule" id="PRU00409"/>
    </source>
</evidence>
<dbReference type="Gene3D" id="3.30.1490.20">
    <property type="entry name" value="ATP-grasp fold, A domain"/>
    <property type="match status" value="1"/>
</dbReference>
<dbReference type="PROSITE" id="PS50975">
    <property type="entry name" value="ATP_GRASP"/>
    <property type="match status" value="1"/>
</dbReference>
<dbReference type="RefSeq" id="WP_390221635.1">
    <property type="nucleotide sequence ID" value="NZ_JBHTAA010000001.1"/>
</dbReference>
<dbReference type="InterPro" id="IPR000089">
    <property type="entry name" value="Biotin_lipoyl"/>
</dbReference>
<feature type="domain" description="Biotin carboxylation" evidence="13">
    <location>
        <begin position="1"/>
        <end position="445"/>
    </location>
</feature>
<dbReference type="SUPFAM" id="SSF51246">
    <property type="entry name" value="Rudiment single hybrid motif"/>
    <property type="match status" value="1"/>
</dbReference>
<dbReference type="AlphaFoldDB" id="A0ABD5ZAU3"/>
<dbReference type="PROSITE" id="PS00867">
    <property type="entry name" value="CPSASE_2"/>
    <property type="match status" value="1"/>
</dbReference>
<keyword evidence="5 9" id="KW-0547">Nucleotide-binding</keyword>
<evidence type="ECO:0000256" key="7">
    <source>
        <dbReference type="ARBA" id="ARBA00022842"/>
    </source>
</evidence>
<evidence type="ECO:0000259" key="11">
    <source>
        <dbReference type="PROSITE" id="PS50968"/>
    </source>
</evidence>
<name>A0ABD5ZAU3_9EURY</name>
<evidence type="ECO:0000259" key="12">
    <source>
        <dbReference type="PROSITE" id="PS50975"/>
    </source>
</evidence>
<dbReference type="PANTHER" id="PTHR18866:SF33">
    <property type="entry name" value="METHYLCROTONOYL-COA CARBOXYLASE SUBUNIT ALPHA, MITOCHONDRIAL-RELATED"/>
    <property type="match status" value="1"/>
</dbReference>
<dbReference type="EC" id="6.4.1.3" evidence="14"/>
<keyword evidence="8" id="KW-0092">Biotin</keyword>
<dbReference type="FunFam" id="2.40.50.100:FF:000003">
    <property type="entry name" value="Acetyl-CoA carboxylase biotin carboxyl carrier protein"/>
    <property type="match status" value="1"/>
</dbReference>
<dbReference type="InterPro" id="IPR001882">
    <property type="entry name" value="Biotin_BS"/>
</dbReference>
<comment type="cofactor">
    <cofactor evidence="3">
        <name>biotin</name>
        <dbReference type="ChEBI" id="CHEBI:57586"/>
    </cofactor>
</comment>
<dbReference type="SMART" id="SM00878">
    <property type="entry name" value="Biotin_carb_C"/>
    <property type="match status" value="1"/>
</dbReference>
<organism evidence="14 15">
    <name type="scientific">Haloferax namakaokahaiae</name>
    <dbReference type="NCBI Taxonomy" id="1748331"/>
    <lineage>
        <taxon>Archaea</taxon>
        <taxon>Methanobacteriati</taxon>
        <taxon>Methanobacteriota</taxon>
        <taxon>Stenosarchaea group</taxon>
        <taxon>Halobacteria</taxon>
        <taxon>Halobacteriales</taxon>
        <taxon>Haloferacaceae</taxon>
        <taxon>Haloferax</taxon>
    </lineage>
</organism>
<keyword evidence="7" id="KW-0460">Magnesium</keyword>
<dbReference type="InterPro" id="IPR011054">
    <property type="entry name" value="Rudment_hybrid_motif"/>
</dbReference>
<dbReference type="PROSITE" id="PS50968">
    <property type="entry name" value="BIOTINYL_LIPOYL"/>
    <property type="match status" value="1"/>
</dbReference>
<gene>
    <name evidence="14" type="primary">pccA</name>
    <name evidence="14" type="ORF">ACFQJC_02325</name>
</gene>
<evidence type="ECO:0000313" key="15">
    <source>
        <dbReference type="Proteomes" id="UP001596481"/>
    </source>
</evidence>
<keyword evidence="15" id="KW-1185">Reference proteome</keyword>
<dbReference type="Proteomes" id="UP001596481">
    <property type="component" value="Unassembled WGS sequence"/>
</dbReference>
<dbReference type="SUPFAM" id="SSF56059">
    <property type="entry name" value="Glutathione synthetase ATP-binding domain-like"/>
    <property type="match status" value="1"/>
</dbReference>
<dbReference type="Gene3D" id="2.40.50.100">
    <property type="match status" value="1"/>
</dbReference>
<dbReference type="FunFam" id="3.40.50.20:FF:000010">
    <property type="entry name" value="Propionyl-CoA carboxylase subunit alpha"/>
    <property type="match status" value="1"/>
</dbReference>
<evidence type="ECO:0000313" key="14">
    <source>
        <dbReference type="EMBL" id="MFC7202335.1"/>
    </source>
</evidence>
<dbReference type="InterPro" id="IPR005482">
    <property type="entry name" value="Biotin_COase_C"/>
</dbReference>
<protein>
    <submittedName>
        <fullName evidence="14">Propionyl-CoA carboxylase biotin carboxylase/biotin-carboxyl carrier subunit</fullName>
        <ecNumber evidence="14">6.4.1.3</ecNumber>
    </submittedName>
</protein>
<dbReference type="NCBIfam" id="NF006367">
    <property type="entry name" value="PRK08591.1"/>
    <property type="match status" value="1"/>
</dbReference>
<feature type="domain" description="ATP-grasp" evidence="12">
    <location>
        <begin position="120"/>
        <end position="316"/>
    </location>
</feature>
<dbReference type="Pfam" id="PF00289">
    <property type="entry name" value="Biotin_carb_N"/>
    <property type="match status" value="1"/>
</dbReference>
<accession>A0ABD5ZAU3</accession>
<feature type="region of interest" description="Disordered" evidence="10">
    <location>
        <begin position="488"/>
        <end position="530"/>
    </location>
</feature>
<dbReference type="InterPro" id="IPR013815">
    <property type="entry name" value="ATP_grasp_subdomain_1"/>
</dbReference>
<dbReference type="Pfam" id="PF02786">
    <property type="entry name" value="CPSase_L_D2"/>
    <property type="match status" value="1"/>
</dbReference>
<dbReference type="SUPFAM" id="SSF51230">
    <property type="entry name" value="Single hybrid motif"/>
    <property type="match status" value="1"/>
</dbReference>